<dbReference type="InterPro" id="IPR038765">
    <property type="entry name" value="Papain-like_cys_pep_sf"/>
</dbReference>
<dbReference type="InterPro" id="IPR056564">
    <property type="entry name" value="Ig-like_KY"/>
</dbReference>
<accession>A0ABD2QML6</accession>
<proteinExistence type="predicted"/>
<reference evidence="2 3" key="1">
    <citation type="submission" date="2024-11" db="EMBL/GenBank/DDBJ databases">
        <title>Adaptive evolution of stress response genes in parasites aligns with host niche diversity.</title>
        <authorList>
            <person name="Hahn C."/>
            <person name="Resl P."/>
        </authorList>
    </citation>
    <scope>NUCLEOTIDE SEQUENCE [LARGE SCALE GENOMIC DNA]</scope>
    <source>
        <strain evidence="2">EGGRZ-B1_66</strain>
        <tissue evidence="2">Body</tissue>
    </source>
</reference>
<evidence type="ECO:0000259" key="1">
    <source>
        <dbReference type="Pfam" id="PF23265"/>
    </source>
</evidence>
<gene>
    <name evidence="2" type="ORF">Ciccas_001334</name>
</gene>
<evidence type="ECO:0000313" key="3">
    <source>
        <dbReference type="Proteomes" id="UP001626550"/>
    </source>
</evidence>
<evidence type="ECO:0000313" key="2">
    <source>
        <dbReference type="EMBL" id="KAL3319976.1"/>
    </source>
</evidence>
<dbReference type="EMBL" id="JBJKFK010000085">
    <property type="protein sequence ID" value="KAL3319976.1"/>
    <property type="molecule type" value="Genomic_DNA"/>
</dbReference>
<feature type="domain" description="KY-like immunoglobulin-like" evidence="1">
    <location>
        <begin position="224"/>
        <end position="375"/>
    </location>
</feature>
<dbReference type="PANTHER" id="PTHR47020:SF1">
    <property type="entry name" value="HILLARIN"/>
    <property type="match status" value="1"/>
</dbReference>
<organism evidence="2 3">
    <name type="scientific">Cichlidogyrus casuarinus</name>
    <dbReference type="NCBI Taxonomy" id="1844966"/>
    <lineage>
        <taxon>Eukaryota</taxon>
        <taxon>Metazoa</taxon>
        <taxon>Spiralia</taxon>
        <taxon>Lophotrochozoa</taxon>
        <taxon>Platyhelminthes</taxon>
        <taxon>Monogenea</taxon>
        <taxon>Monopisthocotylea</taxon>
        <taxon>Dactylogyridea</taxon>
        <taxon>Ancyrocephalidae</taxon>
        <taxon>Cichlidogyrus</taxon>
    </lineage>
</organism>
<name>A0ABD2QML6_9PLAT</name>
<sequence>MIRNDNFQLPDPIFSHMHPPPEPPNFLKSDVYQDPNVFEKIDSHAIDVSKRDHNSFKDLLWDLVYSYKLSNLERARVIFRWMTAKDMTKIHFAVSPPDSPEEIVLSFKRNKGTYARIYEVFCSYASVPCLTISGYAKGVDYLPGDKFEGQIPNHSWNAIQIQGSWQLVDAHWATRYRFLKSNRLSHDVVYEYDDFYFIMEPQHAIYSHFPEDNQWQLLVHPLTLNQFENLPLTKSQFFKCSMDFLEEYQGVLVSPDGSLQMKLGFLNFGSFIHKLSYLRTSLNHRAMDTIVPKTTDLVETLPGSDGTELKRYVLQETKPDSLNFYFRFPQAGIYYFTIYAQDLAAVKVNKESTFRAACEYKIFCGKGIPVCSPFPGCHDTNWGPSWGHIDVYGLKPAVTAAVIELKPQDQGRFQLNFERKDRAVTLLPKLRHKKFTEEQSDQLCNVTELSSSRIAIQISAPEPGKFPIDSCICLSLSLSGEYGLEVYANQPSDLDTFTHICQYLVLVPGWTSNQTNHNPYDFFSNSRNSGTYTARAIPAVSFDIYTLRVSYRFIYLHFIDLDLCTLIKKCRKGLCDKQQQAPL</sequence>
<dbReference type="InterPro" id="IPR053041">
    <property type="entry name" value="Transglut-like_Superfamily_Mod"/>
</dbReference>
<dbReference type="SUPFAM" id="SSF54001">
    <property type="entry name" value="Cysteine proteinases"/>
    <property type="match status" value="1"/>
</dbReference>
<dbReference type="Proteomes" id="UP001626550">
    <property type="component" value="Unassembled WGS sequence"/>
</dbReference>
<dbReference type="AlphaFoldDB" id="A0ABD2QML6"/>
<dbReference type="PANTHER" id="PTHR47020">
    <property type="entry name" value="HILLARIN"/>
    <property type="match status" value="1"/>
</dbReference>
<protein>
    <recommendedName>
        <fullName evidence="1">KY-like immunoglobulin-like domain-containing protein</fullName>
    </recommendedName>
</protein>
<comment type="caution">
    <text evidence="2">The sequence shown here is derived from an EMBL/GenBank/DDBJ whole genome shotgun (WGS) entry which is preliminary data.</text>
</comment>
<keyword evidence="3" id="KW-1185">Reference proteome</keyword>
<dbReference type="Pfam" id="PF23265">
    <property type="entry name" value="Ig-like_KY"/>
    <property type="match status" value="1"/>
</dbReference>